<name>A0A8J3T1X4_9ACTN</name>
<organism evidence="1 2">
    <name type="scientific">Planobispora takensis</name>
    <dbReference type="NCBI Taxonomy" id="1367882"/>
    <lineage>
        <taxon>Bacteria</taxon>
        <taxon>Bacillati</taxon>
        <taxon>Actinomycetota</taxon>
        <taxon>Actinomycetes</taxon>
        <taxon>Streptosporangiales</taxon>
        <taxon>Streptosporangiaceae</taxon>
        <taxon>Planobispora</taxon>
    </lineage>
</organism>
<evidence type="ECO:0000313" key="2">
    <source>
        <dbReference type="Proteomes" id="UP000634476"/>
    </source>
</evidence>
<dbReference type="AlphaFoldDB" id="A0A8J3T1X4"/>
<proteinExistence type="predicted"/>
<protein>
    <submittedName>
        <fullName evidence="1">Uncharacterized protein</fullName>
    </submittedName>
</protein>
<comment type="caution">
    <text evidence="1">The sequence shown here is derived from an EMBL/GenBank/DDBJ whole genome shotgun (WGS) entry which is preliminary data.</text>
</comment>
<dbReference type="Proteomes" id="UP000634476">
    <property type="component" value="Unassembled WGS sequence"/>
</dbReference>
<keyword evidence="2" id="KW-1185">Reference proteome</keyword>
<dbReference type="RefSeq" id="WP_203874025.1">
    <property type="nucleotide sequence ID" value="NZ_BOOK01000010.1"/>
</dbReference>
<reference evidence="1" key="1">
    <citation type="submission" date="2021-01" db="EMBL/GenBank/DDBJ databases">
        <title>Whole genome shotgun sequence of Planobispora takensis NBRC 109077.</title>
        <authorList>
            <person name="Komaki H."/>
            <person name="Tamura T."/>
        </authorList>
    </citation>
    <scope>NUCLEOTIDE SEQUENCE</scope>
    <source>
        <strain evidence="1">NBRC 109077</strain>
    </source>
</reference>
<gene>
    <name evidence="1" type="ORF">Pta02_15770</name>
</gene>
<evidence type="ECO:0000313" key="1">
    <source>
        <dbReference type="EMBL" id="GIH99568.1"/>
    </source>
</evidence>
<accession>A0A8J3T1X4</accession>
<sequence length="45" mass="5050">MRSLFRRRPTPVTVSFDEATGAVCDHLCQAEAAMERARTAAWLAR</sequence>
<dbReference type="EMBL" id="BOOK01000010">
    <property type="protein sequence ID" value="GIH99568.1"/>
    <property type="molecule type" value="Genomic_DNA"/>
</dbReference>